<comment type="caution">
    <text evidence="2">The sequence shown here is derived from an EMBL/GenBank/DDBJ whole genome shotgun (WGS) entry which is preliminary data.</text>
</comment>
<keyword evidence="1" id="KW-0472">Membrane</keyword>
<keyword evidence="1" id="KW-1133">Transmembrane helix</keyword>
<dbReference type="EMBL" id="MFJD01000008">
    <property type="protein sequence ID" value="OGG02404.1"/>
    <property type="molecule type" value="Genomic_DNA"/>
</dbReference>
<evidence type="ECO:0000256" key="1">
    <source>
        <dbReference type="SAM" id="Phobius"/>
    </source>
</evidence>
<organism evidence="2 3">
    <name type="scientific">Candidatus Gottesmanbacteria bacterium RBG_16_52_11</name>
    <dbReference type="NCBI Taxonomy" id="1798374"/>
    <lineage>
        <taxon>Bacteria</taxon>
        <taxon>Candidatus Gottesmaniibacteriota</taxon>
    </lineage>
</organism>
<sequence>MTITNPLTSLVIFTVALFSIILAFAIWGAMSSKGARTTQFKENLIIVFGLIRSYFVYLVIIALIALAFRFLTK</sequence>
<feature type="transmembrane region" description="Helical" evidence="1">
    <location>
        <begin position="50"/>
        <end position="71"/>
    </location>
</feature>
<feature type="transmembrane region" description="Helical" evidence="1">
    <location>
        <begin position="7"/>
        <end position="30"/>
    </location>
</feature>
<proteinExistence type="predicted"/>
<evidence type="ECO:0000313" key="3">
    <source>
        <dbReference type="Proteomes" id="UP000178448"/>
    </source>
</evidence>
<dbReference type="Proteomes" id="UP000178448">
    <property type="component" value="Unassembled WGS sequence"/>
</dbReference>
<accession>A0A1F5YQN7</accession>
<dbReference type="AlphaFoldDB" id="A0A1F5YQN7"/>
<name>A0A1F5YQN7_9BACT</name>
<gene>
    <name evidence="2" type="ORF">A2Z33_05075</name>
</gene>
<evidence type="ECO:0000313" key="2">
    <source>
        <dbReference type="EMBL" id="OGG02404.1"/>
    </source>
</evidence>
<keyword evidence="1" id="KW-0812">Transmembrane</keyword>
<protein>
    <submittedName>
        <fullName evidence="2">Uncharacterized protein</fullName>
    </submittedName>
</protein>
<dbReference type="STRING" id="1798374.A2Z33_05075"/>
<reference evidence="2 3" key="1">
    <citation type="journal article" date="2016" name="Nat. Commun.">
        <title>Thousands of microbial genomes shed light on interconnected biogeochemical processes in an aquifer system.</title>
        <authorList>
            <person name="Anantharaman K."/>
            <person name="Brown C.T."/>
            <person name="Hug L.A."/>
            <person name="Sharon I."/>
            <person name="Castelle C.J."/>
            <person name="Probst A.J."/>
            <person name="Thomas B.C."/>
            <person name="Singh A."/>
            <person name="Wilkins M.J."/>
            <person name="Karaoz U."/>
            <person name="Brodie E.L."/>
            <person name="Williams K.H."/>
            <person name="Hubbard S.S."/>
            <person name="Banfield J.F."/>
        </authorList>
    </citation>
    <scope>NUCLEOTIDE SEQUENCE [LARGE SCALE GENOMIC DNA]</scope>
</reference>